<reference evidence="2" key="1">
    <citation type="submission" date="2023-07" db="EMBL/GenBank/DDBJ databases">
        <authorList>
            <consortium name="AG Swart"/>
            <person name="Singh M."/>
            <person name="Singh A."/>
            <person name="Seah K."/>
            <person name="Emmerich C."/>
        </authorList>
    </citation>
    <scope>NUCLEOTIDE SEQUENCE</scope>
    <source>
        <strain evidence="2">DP1</strain>
    </source>
</reference>
<comment type="caution">
    <text evidence="2">The sequence shown here is derived from an EMBL/GenBank/DDBJ whole genome shotgun (WGS) entry which is preliminary data.</text>
</comment>
<organism evidence="2 3">
    <name type="scientific">Euplotes crassus</name>
    <dbReference type="NCBI Taxonomy" id="5936"/>
    <lineage>
        <taxon>Eukaryota</taxon>
        <taxon>Sar</taxon>
        <taxon>Alveolata</taxon>
        <taxon>Ciliophora</taxon>
        <taxon>Intramacronucleata</taxon>
        <taxon>Spirotrichea</taxon>
        <taxon>Hypotrichia</taxon>
        <taxon>Euplotida</taxon>
        <taxon>Euplotidae</taxon>
        <taxon>Moneuplotes</taxon>
    </lineage>
</organism>
<sequence>MDYSDSEDSLLEMYSDSDQDSNAPNNHSQKCKSCGSTRFDRLNGSLICKICKTVNTLGNNVRVDFKTKMEAQKSKARIKKVKGKDSKDHTPVGDKKSKSHRIAKLVKLGDTSSPLIENYGCRIMDWTRQLFTNVCGSNEKKDEEKVQTISDHWVDYFLAITFGMLLCARQMRLAMGLSGQFERIVISMWLKYLKCWKNKPIIGPFTSERKGGLQMDKKKQIKRFTFFTQKQLEDYCQNLKETSGPEREDIKNKSYLNQVKQVYYELRIDEGEISRKRNKKANAKTCNNTLEFLKRNTICYNDHLYVDFKTPEDVLMLKNHPGIDILERGMIYIQRKYSVDFLIDNFKLDPVKLFRTIKYKGGKLLNIEDRTYTIQILSEIAEQIYTNLGVKKGLFLDKFISSRLRKRDKLVLLIFTIDLSHNEYLTDKQCQNVNYKKWLKRRVRSSLETEYQSLLSDQSQIKLVKQLAKQETKKIRFEKLLTKYLSFYYDSVETDSKTFKQQMSDIKVSKHDNQHDKLTSVEPNTVLNFLILGYFEYVAKNFNASVYSVNQILDCINQNKINYLNFGDNFVKILANSSLQVKHISSPLLVCRSLRYLLPQNVNSKLKGYFTVLCKQVCRARKITGVFQIFVIQYLLSQWDNFSQQTSFPFNSYELIIDCITKVYSLVYLTGVSMEDLNAIEPSKGRLEQECHFISKEKFDSNYIEGYNSQIKEKHEKSIPWEVKHYEHCSTDSILPILDTVQSHFSRSTVYSSRDTEIGDLFEEIMNFSDDEEDIPTLAQGGRVIDSDNSSIMSSDEEDHLVDNCNIVEVELSIS</sequence>
<feature type="compositionally biased region" description="Acidic residues" evidence="1">
    <location>
        <begin position="1"/>
        <end position="19"/>
    </location>
</feature>
<evidence type="ECO:0000313" key="3">
    <source>
        <dbReference type="Proteomes" id="UP001295684"/>
    </source>
</evidence>
<evidence type="ECO:0000256" key="1">
    <source>
        <dbReference type="SAM" id="MobiDB-lite"/>
    </source>
</evidence>
<proteinExistence type="predicted"/>
<accession>A0AAD2DB34</accession>
<feature type="region of interest" description="Disordered" evidence="1">
    <location>
        <begin position="76"/>
        <end position="97"/>
    </location>
</feature>
<dbReference type="Proteomes" id="UP001295684">
    <property type="component" value="Unassembled WGS sequence"/>
</dbReference>
<gene>
    <name evidence="2" type="ORF">ECRASSUSDP1_LOCUS27754</name>
</gene>
<evidence type="ECO:0000313" key="2">
    <source>
        <dbReference type="EMBL" id="CAI2386150.1"/>
    </source>
</evidence>
<feature type="region of interest" description="Disordered" evidence="1">
    <location>
        <begin position="1"/>
        <end position="30"/>
    </location>
</feature>
<protein>
    <submittedName>
        <fullName evidence="2">Uncharacterized protein</fullName>
    </submittedName>
</protein>
<feature type="compositionally biased region" description="Basic and acidic residues" evidence="1">
    <location>
        <begin position="83"/>
        <end position="96"/>
    </location>
</feature>
<name>A0AAD2DB34_EUPCR</name>
<dbReference type="AlphaFoldDB" id="A0AAD2DB34"/>
<dbReference type="EMBL" id="CAMPGE010028639">
    <property type="protein sequence ID" value="CAI2386150.1"/>
    <property type="molecule type" value="Genomic_DNA"/>
</dbReference>
<keyword evidence="3" id="KW-1185">Reference proteome</keyword>